<name>A0A1W2E847_9BACT</name>
<dbReference type="Gene3D" id="1.25.40.10">
    <property type="entry name" value="Tetratricopeptide repeat domain"/>
    <property type="match status" value="1"/>
</dbReference>
<keyword evidence="2" id="KW-1185">Reference proteome</keyword>
<accession>A0A1W2E847</accession>
<dbReference type="InterPro" id="IPR011990">
    <property type="entry name" value="TPR-like_helical_dom_sf"/>
</dbReference>
<dbReference type="Proteomes" id="UP000192418">
    <property type="component" value="Unassembled WGS sequence"/>
</dbReference>
<reference evidence="1 2" key="1">
    <citation type="submission" date="2017-04" db="EMBL/GenBank/DDBJ databases">
        <authorList>
            <person name="Afonso C.L."/>
            <person name="Miller P.J."/>
            <person name="Scott M.A."/>
            <person name="Spackman E."/>
            <person name="Goraichik I."/>
            <person name="Dimitrov K.M."/>
            <person name="Suarez D.L."/>
            <person name="Swayne D.E."/>
        </authorList>
    </citation>
    <scope>NUCLEOTIDE SEQUENCE [LARGE SCALE GENOMIC DNA]</scope>
    <source>
        <strain evidence="1 2">DSM 3385</strain>
    </source>
</reference>
<dbReference type="STRING" id="1121400.SAMN02746065_12641"/>
<sequence>MSTMMRLRIIIAGAVCIAALFFGGCASPHFKKGMSAYHHNRCEVAYNHFKRVPGIIETGSKLADALSKVAVCIADGKVKQAVALKTAADHLQMPMAEKEYSRSLEAITNAIFKYKEAVEYAKIFAPSSGGALQNKLESLDQLKKAYLQQLQKRKIFYLVSVAANHAEAGDYETAVSDFQKALLKEGGVLSGMEKNKIKERLVVAECQHIRNQIAINAWDRVQYSLAYLDTGEFEGIKPDLVQCVKTEYVSAYCRDILEKSEGYFRSGNLKKALGVLESMENINNFLVRKRRYQLRFYQKTIENALDKAEKIYKRKKQEYFQYLSPEQACDIDVVAIEKIDLIINDEVLKKCLDPEDIEDASLYFILKDGLKKSFVVGDNSKDTVRTRYRIACPDGERWHVQLEIWLEKDGVTILKKNNEVTTDSFEIYQGWGPFKKISPGQIAVLNSVLETLVQQNIVFFIPFAHCKKQVITAEANASIEKITSPEITAVDLDVLKKIIEKSSI</sequence>
<evidence type="ECO:0000313" key="1">
    <source>
        <dbReference type="EMBL" id="SMD05940.1"/>
    </source>
</evidence>
<protein>
    <submittedName>
        <fullName evidence="1">Uncharacterized protein</fullName>
    </submittedName>
</protein>
<dbReference type="AlphaFoldDB" id="A0A1W2E847"/>
<evidence type="ECO:0000313" key="2">
    <source>
        <dbReference type="Proteomes" id="UP000192418"/>
    </source>
</evidence>
<gene>
    <name evidence="1" type="ORF">SAMN02746065_12641</name>
</gene>
<dbReference type="EMBL" id="FWXY01000026">
    <property type="protein sequence ID" value="SMD05940.1"/>
    <property type="molecule type" value="Genomic_DNA"/>
</dbReference>
<organism evidence="1 2">
    <name type="scientific">Desulfocicer vacuolatum DSM 3385</name>
    <dbReference type="NCBI Taxonomy" id="1121400"/>
    <lineage>
        <taxon>Bacteria</taxon>
        <taxon>Pseudomonadati</taxon>
        <taxon>Thermodesulfobacteriota</taxon>
        <taxon>Desulfobacteria</taxon>
        <taxon>Desulfobacterales</taxon>
        <taxon>Desulfobacteraceae</taxon>
        <taxon>Desulfocicer</taxon>
    </lineage>
</organism>
<proteinExistence type="predicted"/>
<dbReference type="PROSITE" id="PS51257">
    <property type="entry name" value="PROKAR_LIPOPROTEIN"/>
    <property type="match status" value="1"/>
</dbReference>